<accession>A0A3B7R164</accession>
<dbReference type="SUPFAM" id="SSF49299">
    <property type="entry name" value="PKD domain"/>
    <property type="match status" value="2"/>
</dbReference>
<dbReference type="KEGG" id="hyh:D3Y59_12690"/>
<dbReference type="InterPro" id="IPR036116">
    <property type="entry name" value="FN3_sf"/>
</dbReference>
<gene>
    <name evidence="3" type="ORF">D3Y59_12690</name>
</gene>
<dbReference type="EMBL" id="CP032317">
    <property type="protein sequence ID" value="AYA37824.1"/>
    <property type="molecule type" value="Genomic_DNA"/>
</dbReference>
<dbReference type="Pfam" id="PF18911">
    <property type="entry name" value="PKD_4"/>
    <property type="match status" value="1"/>
</dbReference>
<dbReference type="PROSITE" id="PS50853">
    <property type="entry name" value="FN3"/>
    <property type="match status" value="1"/>
</dbReference>
<proteinExistence type="predicted"/>
<feature type="domain" description="Fibronectin type-III" evidence="2">
    <location>
        <begin position="569"/>
        <end position="667"/>
    </location>
</feature>
<feature type="domain" description="PKD" evidence="1">
    <location>
        <begin position="1304"/>
        <end position="1354"/>
    </location>
</feature>
<dbReference type="InterPro" id="IPR003961">
    <property type="entry name" value="FN3_dom"/>
</dbReference>
<dbReference type="InterPro" id="IPR000601">
    <property type="entry name" value="PKD_dom"/>
</dbReference>
<dbReference type="NCBIfam" id="TIGR04183">
    <property type="entry name" value="Por_Secre_tail"/>
    <property type="match status" value="1"/>
</dbReference>
<dbReference type="InterPro" id="IPR022409">
    <property type="entry name" value="PKD/Chitinase_dom"/>
</dbReference>
<dbReference type="InterPro" id="IPR035986">
    <property type="entry name" value="PKD_dom_sf"/>
</dbReference>
<organism evidence="3 4">
    <name type="scientific">Hymenobacter oligotrophus</name>
    <dbReference type="NCBI Taxonomy" id="2319843"/>
    <lineage>
        <taxon>Bacteria</taxon>
        <taxon>Pseudomonadati</taxon>
        <taxon>Bacteroidota</taxon>
        <taxon>Cytophagia</taxon>
        <taxon>Cytophagales</taxon>
        <taxon>Hymenobacteraceae</taxon>
        <taxon>Hymenobacter</taxon>
    </lineage>
</organism>
<protein>
    <submittedName>
        <fullName evidence="3">T9SS C-terminal target domain-containing protein</fullName>
    </submittedName>
</protein>
<evidence type="ECO:0000313" key="3">
    <source>
        <dbReference type="EMBL" id="AYA37824.1"/>
    </source>
</evidence>
<dbReference type="SMART" id="SM00089">
    <property type="entry name" value="PKD"/>
    <property type="match status" value="2"/>
</dbReference>
<evidence type="ECO:0000259" key="2">
    <source>
        <dbReference type="PROSITE" id="PS50853"/>
    </source>
</evidence>
<dbReference type="SMART" id="SM00060">
    <property type="entry name" value="FN3"/>
    <property type="match status" value="2"/>
</dbReference>
<dbReference type="CDD" id="cd00146">
    <property type="entry name" value="PKD"/>
    <property type="match status" value="2"/>
</dbReference>
<dbReference type="PROSITE" id="PS50093">
    <property type="entry name" value="PKD"/>
    <property type="match status" value="2"/>
</dbReference>
<dbReference type="InterPro" id="IPR013783">
    <property type="entry name" value="Ig-like_fold"/>
</dbReference>
<dbReference type="Proteomes" id="UP000262802">
    <property type="component" value="Chromosome"/>
</dbReference>
<dbReference type="InterPro" id="IPR026444">
    <property type="entry name" value="Secre_tail"/>
</dbReference>
<evidence type="ECO:0000313" key="4">
    <source>
        <dbReference type="Proteomes" id="UP000262802"/>
    </source>
</evidence>
<feature type="domain" description="PKD" evidence="1">
    <location>
        <begin position="1017"/>
        <end position="1098"/>
    </location>
</feature>
<name>A0A3B7R164_9BACT</name>
<evidence type="ECO:0000259" key="1">
    <source>
        <dbReference type="PROSITE" id="PS50093"/>
    </source>
</evidence>
<sequence length="1508" mass="152921">MARYSNAPASAYSHPVATPRMIHAYLFRWRATWLLLAGLLLGWFAPQAWAQTPYSLSAGPYAENFDNIGSWTADFGAGTGANRFSKAFAQPTLPNTNNVFTTGTAGGVQKGTNDALGKIVLLATGTTDGQNAAAFDLNLDFSNATAGTISLDWASVNNSTGDRRSTFKLQTNTGANGVFVDLPHPAVVVANNVPTSGALNNIALPAAFSNNAGAKIRFFLVTSGGGTTGSRPKISIDNLRVTAGSPDGGPAASIGAAGVQATSFCVTATAASSSFAVTFSSTGSFAEAFGVQLSDANGNFPQNTTSNLIGTGAASPITAAIPANTPSGAGYRVRVVNGSPATYGPGNGSNLGVALAPASNGVTVAPAAEQIIVGSNLGTSLTSTATAPSAFAWYYATSAAGPFDNSIAGATGAAYQPKGSDFGAAGTYYVVAKATSTCGNVEGQSMPVTIRVMNSMPVITTSLAAVPAFGSVAVGAAANAQSFTVSGEGLTSNLLLAPPAGFEIRTGNQPFACCTISLAPTNGTVNPTTVEVRLAPTAAQAYQAAIAVSSTGAADQAVAVSGSGTEPIYPATVGTAAVTNLAPTSASAGGSITTDGGSAVAARGVVWGTAPNPALGTSQTSDGTGSGEFTSVITGLLPGTTYYVRAYATNTAGTTYGDELTFTTPAVPLADEPTAAAQLVASQVTTNSLQLTISGGNGAKHLVLARLGAPVDATPEDAKTYLADAAFGKGNQVGAGNFVVYGGSNNTLTVTDLRPNTAYYFAVFEYNDNGTPYAENYLTSAKGEVAATTQPVPAKLLLEENFVYTAGSLLTANNWAAHSGTAAPVAVATGSLAYPNYGASNLGNSAAIVANGQDVNRSFETTYARTPVYTAFLVKVNNASSTADYFLHLGASTLGTNFRARVFVRKNTATNKVQFGVSGSSSTVVYAPAEYDLGTTHLLVLKYTFDETSNETKLFINPAANVEPATANATATEAGSTSLSDIGTVALRQGTNSPNLLIDGIRVGNTYRVVKTGLTCEQPAPAFSATTACAGTATTFTDASASIQADAVYGWDVNNDGQVDYTTKGNIEHTYAVAGTYTAKLTITQGQCSDTYTQTVTVNGLPELAALHNLTATSKADDCGASVAFAAAATGTPAPEVTFSAVLNGVPTPISSPYFFPVGTTTVTATATNGCGSVSKTFAVTVTDETAPTVRTRNLTVTLVNGAATITAEQISNGSSDACGIATLALDNSSFDCANLGPNTVTLTVTDVHGNQASAQATVTVTGTIPEFTISVTPATPVYTGGVATNLYLGYGPQRVTLAATGGVRYTWSPATGLSDASAANPTFTATAPGTFTYTVTAYSASGCTATKQVTLTVLDVRCGNKNDKVLVCHNGKALCLDAQGAADHLAHGDKLGDCRTQAAPTASPNTAALVAGSTPASTAKGEQVFEAFPNPFAEQTVVRVRTTEASRAQLQLYNSLGQLVATLFEGTAEAGRTYEFTVQGASLAPGVYTCRLALNGKVEVKRLIVAK</sequence>
<dbReference type="SUPFAM" id="SSF49265">
    <property type="entry name" value="Fibronectin type III"/>
    <property type="match status" value="1"/>
</dbReference>
<dbReference type="OrthoDB" id="602637at2"/>
<keyword evidence="4" id="KW-1185">Reference proteome</keyword>
<dbReference type="Gene3D" id="2.60.40.10">
    <property type="entry name" value="Immunoglobulins"/>
    <property type="match status" value="5"/>
</dbReference>
<reference evidence="3 4" key="1">
    <citation type="submission" date="2018-09" db="EMBL/GenBank/DDBJ databases">
        <title>Hymenobacter medium sp. nov., isolated from R2A medium.</title>
        <authorList>
            <person name="Yingchao G."/>
        </authorList>
    </citation>
    <scope>NUCLEOTIDE SEQUENCE [LARGE SCALE GENOMIC DNA]</scope>
    <source>
        <strain evidence="4">sh-6</strain>
    </source>
</reference>